<gene>
    <name evidence="2" type="ORF">PENTCL1PPCAC_28392</name>
</gene>
<evidence type="ECO:0000313" key="2">
    <source>
        <dbReference type="EMBL" id="GMT06218.1"/>
    </source>
</evidence>
<proteinExistence type="predicted"/>
<feature type="non-terminal residue" evidence="2">
    <location>
        <position position="77"/>
    </location>
</feature>
<dbReference type="Proteomes" id="UP001432027">
    <property type="component" value="Unassembled WGS sequence"/>
</dbReference>
<dbReference type="SUPFAM" id="SSF54236">
    <property type="entry name" value="Ubiquitin-like"/>
    <property type="match status" value="1"/>
</dbReference>
<reference evidence="2" key="1">
    <citation type="submission" date="2023-10" db="EMBL/GenBank/DDBJ databases">
        <title>Genome assembly of Pristionchus species.</title>
        <authorList>
            <person name="Yoshida K."/>
            <person name="Sommer R.J."/>
        </authorList>
    </citation>
    <scope>NUCLEOTIDE SEQUENCE</scope>
    <source>
        <strain evidence="2">RS0144</strain>
    </source>
</reference>
<dbReference type="Gene3D" id="3.10.20.90">
    <property type="entry name" value="Phosphatidylinositol 3-kinase Catalytic Subunit, Chain A, domain 1"/>
    <property type="match status" value="1"/>
</dbReference>
<name>A0AAV5UIT8_9BILA</name>
<accession>A0AAV5UIT8</accession>
<dbReference type="InterPro" id="IPR000626">
    <property type="entry name" value="Ubiquitin-like_dom"/>
</dbReference>
<feature type="domain" description="Ubiquitin-like" evidence="1">
    <location>
        <begin position="1"/>
        <end position="57"/>
    </location>
</feature>
<dbReference type="EMBL" id="BTSX01000006">
    <property type="protein sequence ID" value="GMT06218.1"/>
    <property type="molecule type" value="Genomic_DNA"/>
</dbReference>
<dbReference type="InterPro" id="IPR029071">
    <property type="entry name" value="Ubiquitin-like_domsf"/>
</dbReference>
<feature type="non-terminal residue" evidence="2">
    <location>
        <position position="1"/>
    </location>
</feature>
<dbReference type="PROSITE" id="PS50053">
    <property type="entry name" value="UBIQUITIN_2"/>
    <property type="match status" value="1"/>
</dbReference>
<dbReference type="CDD" id="cd17039">
    <property type="entry name" value="Ubl_ubiquitin_like"/>
    <property type="match status" value="1"/>
</dbReference>
<organism evidence="2 3">
    <name type="scientific">Pristionchus entomophagus</name>
    <dbReference type="NCBI Taxonomy" id="358040"/>
    <lineage>
        <taxon>Eukaryota</taxon>
        <taxon>Metazoa</taxon>
        <taxon>Ecdysozoa</taxon>
        <taxon>Nematoda</taxon>
        <taxon>Chromadorea</taxon>
        <taxon>Rhabditida</taxon>
        <taxon>Rhabditina</taxon>
        <taxon>Diplogasteromorpha</taxon>
        <taxon>Diplogasteroidea</taxon>
        <taxon>Neodiplogasteridae</taxon>
        <taxon>Pristionchus</taxon>
    </lineage>
</organism>
<protein>
    <recommendedName>
        <fullName evidence="1">Ubiquitin-like domain-containing protein</fullName>
    </recommendedName>
</protein>
<keyword evidence="3" id="KW-1185">Reference proteome</keyword>
<dbReference type="Pfam" id="PF00240">
    <property type="entry name" value="ubiquitin"/>
    <property type="match status" value="1"/>
</dbReference>
<dbReference type="AlphaFoldDB" id="A0AAV5UIT8"/>
<sequence>QTLILHTAPDESVASFKSAIEERGWPPTHVDSVSHDGVMMEAHKTLADFGIREGSTIVCFPFFSMGELAASRGRPLP</sequence>
<evidence type="ECO:0000259" key="1">
    <source>
        <dbReference type="PROSITE" id="PS50053"/>
    </source>
</evidence>
<comment type="caution">
    <text evidence="2">The sequence shown here is derived from an EMBL/GenBank/DDBJ whole genome shotgun (WGS) entry which is preliminary data.</text>
</comment>
<evidence type="ECO:0000313" key="3">
    <source>
        <dbReference type="Proteomes" id="UP001432027"/>
    </source>
</evidence>